<dbReference type="EMBL" id="LAZR01001646">
    <property type="protein sequence ID" value="KKN41461.1"/>
    <property type="molecule type" value="Genomic_DNA"/>
</dbReference>
<accession>A0A0F9SX57</accession>
<organism evidence="1">
    <name type="scientific">marine sediment metagenome</name>
    <dbReference type="NCBI Taxonomy" id="412755"/>
    <lineage>
        <taxon>unclassified sequences</taxon>
        <taxon>metagenomes</taxon>
        <taxon>ecological metagenomes</taxon>
    </lineage>
</organism>
<dbReference type="AlphaFoldDB" id="A0A0F9SX57"/>
<name>A0A0F9SX57_9ZZZZ</name>
<comment type="caution">
    <text evidence="1">The sequence shown here is derived from an EMBL/GenBank/DDBJ whole genome shotgun (WGS) entry which is preliminary data.</text>
</comment>
<evidence type="ECO:0000313" key="1">
    <source>
        <dbReference type="EMBL" id="KKN41461.1"/>
    </source>
</evidence>
<protein>
    <submittedName>
        <fullName evidence="1">Uncharacterized protein</fullName>
    </submittedName>
</protein>
<gene>
    <name evidence="1" type="ORF">LCGC14_0723320</name>
</gene>
<proteinExistence type="predicted"/>
<sequence>MSRPDSTELLVRVLDDLYHERAVVERLEQDLDTVKRRFDALKLSVINTEQDRAILPAERKA</sequence>
<reference evidence="1" key="1">
    <citation type="journal article" date="2015" name="Nature">
        <title>Complex archaea that bridge the gap between prokaryotes and eukaryotes.</title>
        <authorList>
            <person name="Spang A."/>
            <person name="Saw J.H."/>
            <person name="Jorgensen S.L."/>
            <person name="Zaremba-Niedzwiedzka K."/>
            <person name="Martijn J."/>
            <person name="Lind A.E."/>
            <person name="van Eijk R."/>
            <person name="Schleper C."/>
            <person name="Guy L."/>
            <person name="Ettema T.J."/>
        </authorList>
    </citation>
    <scope>NUCLEOTIDE SEQUENCE</scope>
</reference>